<reference evidence="1" key="2">
    <citation type="submission" date="2015-06" db="UniProtKB">
        <authorList>
            <consortium name="EnsemblPlants"/>
        </authorList>
    </citation>
    <scope>IDENTIFICATION</scope>
</reference>
<protein>
    <submittedName>
        <fullName evidence="1">Uncharacterized protein</fullName>
    </submittedName>
</protein>
<name>A0A0E0QYT4_ORYRU</name>
<dbReference type="EnsemblPlants" id="ORUFI10G09610.1">
    <property type="protein sequence ID" value="ORUFI10G09610.1"/>
    <property type="gene ID" value="ORUFI10G09610"/>
</dbReference>
<dbReference type="AlphaFoldDB" id="A0A0E0QYT4"/>
<sequence>MEIGLTLADHHEGETDGGLAAAAAAAATGGGREGRVDLAVVVIHGDRGGSVARDAAPVSMAMAVVEAGRRGESRRSPTAKGTI</sequence>
<organism evidence="1 2">
    <name type="scientific">Oryza rufipogon</name>
    <name type="common">Brownbeard rice</name>
    <name type="synonym">Asian wild rice</name>
    <dbReference type="NCBI Taxonomy" id="4529"/>
    <lineage>
        <taxon>Eukaryota</taxon>
        <taxon>Viridiplantae</taxon>
        <taxon>Streptophyta</taxon>
        <taxon>Embryophyta</taxon>
        <taxon>Tracheophyta</taxon>
        <taxon>Spermatophyta</taxon>
        <taxon>Magnoliopsida</taxon>
        <taxon>Liliopsida</taxon>
        <taxon>Poales</taxon>
        <taxon>Poaceae</taxon>
        <taxon>BOP clade</taxon>
        <taxon>Oryzoideae</taxon>
        <taxon>Oryzeae</taxon>
        <taxon>Oryzinae</taxon>
        <taxon>Oryza</taxon>
    </lineage>
</organism>
<keyword evidence="2" id="KW-1185">Reference proteome</keyword>
<evidence type="ECO:0000313" key="1">
    <source>
        <dbReference type="EnsemblPlants" id="ORUFI10G09610.1"/>
    </source>
</evidence>
<accession>A0A0E0QYT4</accession>
<dbReference type="Proteomes" id="UP000008022">
    <property type="component" value="Unassembled WGS sequence"/>
</dbReference>
<dbReference type="Gramene" id="ORUFI10G09610.1">
    <property type="protein sequence ID" value="ORUFI10G09610.1"/>
    <property type="gene ID" value="ORUFI10G09610"/>
</dbReference>
<dbReference type="HOGENOM" id="CLU_2546578_0_0_1"/>
<proteinExistence type="predicted"/>
<reference evidence="2" key="1">
    <citation type="submission" date="2013-06" db="EMBL/GenBank/DDBJ databases">
        <authorList>
            <person name="Zhao Q."/>
        </authorList>
    </citation>
    <scope>NUCLEOTIDE SEQUENCE</scope>
    <source>
        <strain evidence="2">cv. W1943</strain>
    </source>
</reference>
<evidence type="ECO:0000313" key="2">
    <source>
        <dbReference type="Proteomes" id="UP000008022"/>
    </source>
</evidence>